<accession>A0A816HIF5</accession>
<sequence length="92" mass="10434">GASPRHLVDTLSLPLFSLSKLYIDWTSTWVQQCLNDPNFPTPSPKRHHREALIKALTSERTSRANFKDHINTFSSACRGIDYTGTMSNKNRS</sequence>
<name>A0A816HIF5_ADIRI</name>
<evidence type="ECO:0000313" key="2">
    <source>
        <dbReference type="Proteomes" id="UP000663828"/>
    </source>
</evidence>
<reference evidence="1" key="1">
    <citation type="submission" date="2021-02" db="EMBL/GenBank/DDBJ databases">
        <authorList>
            <person name="Nowell W R."/>
        </authorList>
    </citation>
    <scope>NUCLEOTIDE SEQUENCE</scope>
</reference>
<evidence type="ECO:0000313" key="1">
    <source>
        <dbReference type="EMBL" id="CAF1688176.1"/>
    </source>
</evidence>
<organism evidence="1 2">
    <name type="scientific">Adineta ricciae</name>
    <name type="common">Rotifer</name>
    <dbReference type="NCBI Taxonomy" id="249248"/>
    <lineage>
        <taxon>Eukaryota</taxon>
        <taxon>Metazoa</taxon>
        <taxon>Spiralia</taxon>
        <taxon>Gnathifera</taxon>
        <taxon>Rotifera</taxon>
        <taxon>Eurotatoria</taxon>
        <taxon>Bdelloidea</taxon>
        <taxon>Adinetida</taxon>
        <taxon>Adinetidae</taxon>
        <taxon>Adineta</taxon>
    </lineage>
</organism>
<proteinExistence type="predicted"/>
<comment type="caution">
    <text evidence="1">The sequence shown here is derived from an EMBL/GenBank/DDBJ whole genome shotgun (WGS) entry which is preliminary data.</text>
</comment>
<dbReference type="Proteomes" id="UP000663828">
    <property type="component" value="Unassembled WGS sequence"/>
</dbReference>
<dbReference type="Gene3D" id="1.25.10.10">
    <property type="entry name" value="Leucine-rich Repeat Variant"/>
    <property type="match status" value="1"/>
</dbReference>
<keyword evidence="2" id="KW-1185">Reference proteome</keyword>
<protein>
    <submittedName>
        <fullName evidence="1">Uncharacterized protein</fullName>
    </submittedName>
</protein>
<dbReference type="InterPro" id="IPR011989">
    <property type="entry name" value="ARM-like"/>
</dbReference>
<gene>
    <name evidence="1" type="ORF">XAT740_LOCUS62734</name>
</gene>
<feature type="non-terminal residue" evidence="1">
    <location>
        <position position="92"/>
    </location>
</feature>
<dbReference type="EMBL" id="CAJNOR010018112">
    <property type="protein sequence ID" value="CAF1688176.1"/>
    <property type="molecule type" value="Genomic_DNA"/>
</dbReference>
<dbReference type="AlphaFoldDB" id="A0A816HIF5"/>